<evidence type="ECO:0000256" key="7">
    <source>
        <dbReference type="PIRNR" id="PIRNR015945"/>
    </source>
</evidence>
<dbReference type="EMBL" id="GEBQ01004665">
    <property type="protein sequence ID" value="JAT35312.1"/>
    <property type="molecule type" value="Transcribed_RNA"/>
</dbReference>
<protein>
    <recommendedName>
        <fullName evidence="7">V-type proton ATPase subunit F</fullName>
    </recommendedName>
</protein>
<dbReference type="PANTHER" id="PTHR13861">
    <property type="entry name" value="VACUOLAR ATP SYNTHASE SUBUNIT F"/>
    <property type="match status" value="1"/>
</dbReference>
<dbReference type="NCBIfam" id="TIGR01101">
    <property type="entry name" value="V_ATP_synt_F"/>
    <property type="match status" value="1"/>
</dbReference>
<dbReference type="PANTHER" id="PTHR13861:SF2">
    <property type="entry name" value="V-TYPE PROTON ATPASE SUBUNIT F"/>
    <property type="match status" value="1"/>
</dbReference>
<evidence type="ECO:0000256" key="3">
    <source>
        <dbReference type="ARBA" id="ARBA00022781"/>
    </source>
</evidence>
<dbReference type="GO" id="GO:0046961">
    <property type="term" value="F:proton-transporting ATPase activity, rotational mechanism"/>
    <property type="evidence" value="ECO:0007669"/>
    <property type="project" value="InterPro"/>
</dbReference>
<dbReference type="SUPFAM" id="SSF159468">
    <property type="entry name" value="AtpF-like"/>
    <property type="match status" value="1"/>
</dbReference>
<name>A0A1B6MHC8_9HEMI</name>
<evidence type="ECO:0000256" key="6">
    <source>
        <dbReference type="ARBA" id="ARBA00046957"/>
    </source>
</evidence>
<dbReference type="InterPro" id="IPR005772">
    <property type="entry name" value="ATPase_V1-cplx_fsu_euk"/>
</dbReference>
<evidence type="ECO:0000256" key="5">
    <source>
        <dbReference type="ARBA" id="ARBA00045737"/>
    </source>
</evidence>
<keyword evidence="2 7" id="KW-0813">Transport</keyword>
<gene>
    <name evidence="8" type="ORF">g.50226</name>
</gene>
<comment type="similarity">
    <text evidence="1 7">Belongs to the V-ATPase F subunit family.</text>
</comment>
<evidence type="ECO:0000313" key="8">
    <source>
        <dbReference type="EMBL" id="JAT35312.1"/>
    </source>
</evidence>
<dbReference type="Gene3D" id="3.40.50.10580">
    <property type="entry name" value="ATPase, V1 complex, subunit F"/>
    <property type="match status" value="1"/>
</dbReference>
<dbReference type="Pfam" id="PF01990">
    <property type="entry name" value="ATP-synt_F"/>
    <property type="match status" value="1"/>
</dbReference>
<sequence length="131" mass="14517">MAKRTSQPTTTSAKLIGVIADEDTCVGFLLGGVGEIKDKKPNFFVVNRDTKVSEIEDALRRFTKRGDIEIIFITSKVAELIRPALNAYKQLLPVILEIPSKDDPYDPSKDPIIKRAHDGMFNATDDLPDVS</sequence>
<dbReference type="PIRSF" id="PIRSF015945">
    <property type="entry name" value="ATPase_V1_F_euk"/>
    <property type="match status" value="1"/>
</dbReference>
<comment type="function">
    <text evidence="5">Subunit of the V1 complex of vacuolar(H+)-ATPase (V-ATPase), a multisubunit enzyme composed of a peripheral complex (V1) that hydrolyzes ATP and a membrane integral complex (V0) that translocates protons. V-ATPase is responsible for acidifying and maintaining the pH of intracellular compartments and in some cell types, is targeted to the plasma membrane, where it is responsible for acidifying the extracellular environment.</text>
</comment>
<proteinExistence type="inferred from homology"/>
<keyword evidence="4 7" id="KW-0406">Ion transport</keyword>
<dbReference type="InterPro" id="IPR036906">
    <property type="entry name" value="ATPase_V1_fsu_sf"/>
</dbReference>
<dbReference type="InterPro" id="IPR008218">
    <property type="entry name" value="ATPase_V1-cplx_f_g_su"/>
</dbReference>
<evidence type="ECO:0000256" key="2">
    <source>
        <dbReference type="ARBA" id="ARBA00022448"/>
    </source>
</evidence>
<keyword evidence="3 7" id="KW-0375">Hydrogen ion transport</keyword>
<organism evidence="8">
    <name type="scientific">Graphocephala atropunctata</name>
    <dbReference type="NCBI Taxonomy" id="36148"/>
    <lineage>
        <taxon>Eukaryota</taxon>
        <taxon>Metazoa</taxon>
        <taxon>Ecdysozoa</taxon>
        <taxon>Arthropoda</taxon>
        <taxon>Hexapoda</taxon>
        <taxon>Insecta</taxon>
        <taxon>Pterygota</taxon>
        <taxon>Neoptera</taxon>
        <taxon>Paraneoptera</taxon>
        <taxon>Hemiptera</taxon>
        <taxon>Auchenorrhyncha</taxon>
        <taxon>Membracoidea</taxon>
        <taxon>Cicadellidae</taxon>
        <taxon>Cicadellinae</taxon>
        <taxon>Cicadellini</taxon>
        <taxon>Graphocephala</taxon>
    </lineage>
</organism>
<accession>A0A1B6MHC8</accession>
<evidence type="ECO:0000256" key="1">
    <source>
        <dbReference type="ARBA" id="ARBA00010148"/>
    </source>
</evidence>
<reference evidence="8" key="1">
    <citation type="submission" date="2015-11" db="EMBL/GenBank/DDBJ databases">
        <title>De novo transcriptome assembly of four potential Pierce s Disease insect vectors from Arizona vineyards.</title>
        <authorList>
            <person name="Tassone E.E."/>
        </authorList>
    </citation>
    <scope>NUCLEOTIDE SEQUENCE</scope>
</reference>
<evidence type="ECO:0000256" key="4">
    <source>
        <dbReference type="ARBA" id="ARBA00023065"/>
    </source>
</evidence>
<comment type="subunit">
    <text evidence="6">V-ATPase is a heteromultimeric enzyme made up of two complexes: the ATP-hydrolytic V1 complex and the proton translocation V0 complex. The V1 complex consists of three catalytic AB heterodimers that form a heterohexamer, three peripheral stalks each consisting of EG heterodimers, one central rotor including subunits D and F, and the regulatory subunits C and H. The proton translocation complex V0 consists of the proton transport subunit a, a ring of proteolipid subunits c9c'', rotary subunit d, subunits e and f, and the accessory subunits VhaAC45 and ATP6AP2.</text>
</comment>
<dbReference type="GO" id="GO:0033180">
    <property type="term" value="C:proton-transporting V-type ATPase, V1 domain"/>
    <property type="evidence" value="ECO:0007669"/>
    <property type="project" value="InterPro"/>
</dbReference>
<dbReference type="AlphaFoldDB" id="A0A1B6MHC8"/>